<sequence length="102" mass="10721">MRVLSTALLALFMSGTALAATCPEPKDIKEASTQSTEDGFSGYHYTAADGKWKGFAPNADDKGTKEVELASLKLVNSQEGSISVICRYTDAKGGGLSLSSKK</sequence>
<accession>A0ABU5VDY3</accession>
<keyword evidence="3" id="KW-1185">Reference proteome</keyword>
<keyword evidence="1" id="KW-0732">Signal</keyword>
<dbReference type="EMBL" id="JAYFUI010000060">
    <property type="protein sequence ID" value="MEA5670685.1"/>
    <property type="molecule type" value="Genomic_DNA"/>
</dbReference>
<gene>
    <name evidence="2" type="ORF">VA602_04970</name>
</gene>
<dbReference type="RefSeq" id="WP_323452648.1">
    <property type="nucleotide sequence ID" value="NZ_JAYFUI010000060.1"/>
</dbReference>
<dbReference type="Proteomes" id="UP001302573">
    <property type="component" value="Unassembled WGS sequence"/>
</dbReference>
<evidence type="ECO:0000313" key="3">
    <source>
        <dbReference type="Proteomes" id="UP001302573"/>
    </source>
</evidence>
<evidence type="ECO:0000313" key="2">
    <source>
        <dbReference type="EMBL" id="MEA5670685.1"/>
    </source>
</evidence>
<evidence type="ECO:0000256" key="1">
    <source>
        <dbReference type="SAM" id="SignalP"/>
    </source>
</evidence>
<name>A0ABU5VDY3_9PSED</name>
<comment type="caution">
    <text evidence="2">The sequence shown here is derived from an EMBL/GenBank/DDBJ whole genome shotgun (WGS) entry which is preliminary data.</text>
</comment>
<reference evidence="2 3" key="1">
    <citation type="submission" date="2023-12" db="EMBL/GenBank/DDBJ databases">
        <title>Pseudomonas machongensis sp. nov., isolated from wilted pepper plants (Capsicum annuum).</title>
        <authorList>
            <person name="Qiu M."/>
            <person name="Li Y."/>
            <person name="Liu Q."/>
            <person name="Zhang X."/>
            <person name="Huang Y."/>
            <person name="Guo R."/>
            <person name="Hu M."/>
            <person name="Zhou J."/>
            <person name="Zhou X."/>
        </authorList>
    </citation>
    <scope>NUCLEOTIDE SEQUENCE [LARGE SCALE GENOMIC DNA]</scope>
    <source>
        <strain evidence="2 3">MH2</strain>
    </source>
</reference>
<proteinExistence type="predicted"/>
<feature type="chain" id="PRO_5046512036" evidence="1">
    <location>
        <begin position="20"/>
        <end position="102"/>
    </location>
</feature>
<protein>
    <submittedName>
        <fullName evidence="2">Uncharacterized protein</fullName>
    </submittedName>
</protein>
<organism evidence="2 3">
    <name type="scientific">Pseudomonas machongensis</name>
    <dbReference type="NCBI Taxonomy" id="3110229"/>
    <lineage>
        <taxon>Bacteria</taxon>
        <taxon>Pseudomonadati</taxon>
        <taxon>Pseudomonadota</taxon>
        <taxon>Gammaproteobacteria</taxon>
        <taxon>Pseudomonadales</taxon>
        <taxon>Pseudomonadaceae</taxon>
        <taxon>Pseudomonas</taxon>
    </lineage>
</organism>
<feature type="signal peptide" evidence="1">
    <location>
        <begin position="1"/>
        <end position="19"/>
    </location>
</feature>